<protein>
    <submittedName>
        <fullName evidence="2">Uncharacterized protein</fullName>
    </submittedName>
</protein>
<proteinExistence type="predicted"/>
<dbReference type="AlphaFoldDB" id="A0A7R9KVP2"/>
<gene>
    <name evidence="2" type="ORF">OSB1V03_LOCUS10713</name>
</gene>
<evidence type="ECO:0000313" key="3">
    <source>
        <dbReference type="Proteomes" id="UP000759131"/>
    </source>
</evidence>
<dbReference type="EMBL" id="CAJPIZ010007938">
    <property type="protein sequence ID" value="CAG2110730.1"/>
    <property type="molecule type" value="Genomic_DNA"/>
</dbReference>
<reference evidence="2" key="1">
    <citation type="submission" date="2020-11" db="EMBL/GenBank/DDBJ databases">
        <authorList>
            <person name="Tran Van P."/>
        </authorList>
    </citation>
    <scope>NUCLEOTIDE SEQUENCE</scope>
</reference>
<name>A0A7R9KVP2_9ACAR</name>
<organism evidence="2">
    <name type="scientific">Medioppia subpectinata</name>
    <dbReference type="NCBI Taxonomy" id="1979941"/>
    <lineage>
        <taxon>Eukaryota</taxon>
        <taxon>Metazoa</taxon>
        <taxon>Ecdysozoa</taxon>
        <taxon>Arthropoda</taxon>
        <taxon>Chelicerata</taxon>
        <taxon>Arachnida</taxon>
        <taxon>Acari</taxon>
        <taxon>Acariformes</taxon>
        <taxon>Sarcoptiformes</taxon>
        <taxon>Oribatida</taxon>
        <taxon>Brachypylina</taxon>
        <taxon>Oppioidea</taxon>
        <taxon>Oppiidae</taxon>
        <taxon>Medioppia</taxon>
    </lineage>
</organism>
<sequence length="155" mass="17141">MNTLSSNSTSPYESTKSFLNSTTNMNSYSRHRFYDMSATGPIIAPNISPFQSVDQTKHYFQSYSPCNVSNPSNDFSHWTFANLQPNYGCGNGSTIGAYSQHHNNFNAATVQSSSSYDPRRNNEILSGSTTSTPLPPLLLDNNAIHQQMRYSSGGY</sequence>
<evidence type="ECO:0000256" key="1">
    <source>
        <dbReference type="SAM" id="MobiDB-lite"/>
    </source>
</evidence>
<evidence type="ECO:0000313" key="2">
    <source>
        <dbReference type="EMBL" id="CAD7630300.1"/>
    </source>
</evidence>
<accession>A0A7R9KVP2</accession>
<feature type="region of interest" description="Disordered" evidence="1">
    <location>
        <begin position="109"/>
        <end position="133"/>
    </location>
</feature>
<keyword evidence="3" id="KW-1185">Reference proteome</keyword>
<dbReference type="Proteomes" id="UP000759131">
    <property type="component" value="Unassembled WGS sequence"/>
</dbReference>
<dbReference type="EMBL" id="OC862513">
    <property type="protein sequence ID" value="CAD7630300.1"/>
    <property type="molecule type" value="Genomic_DNA"/>
</dbReference>